<comment type="caution">
    <text evidence="1">The sequence shown here is derived from an EMBL/GenBank/DDBJ whole genome shotgun (WGS) entry which is preliminary data.</text>
</comment>
<dbReference type="Proteomes" id="UP000216151">
    <property type="component" value="Unassembled WGS sequence"/>
</dbReference>
<protein>
    <submittedName>
        <fullName evidence="1">Uncharacterized protein</fullName>
    </submittedName>
</protein>
<proteinExistence type="predicted"/>
<organism evidence="1 2">
    <name type="scientific">Acetobacter fabarum</name>
    <dbReference type="NCBI Taxonomy" id="483199"/>
    <lineage>
        <taxon>Bacteria</taxon>
        <taxon>Pseudomonadati</taxon>
        <taxon>Pseudomonadota</taxon>
        <taxon>Alphaproteobacteria</taxon>
        <taxon>Acetobacterales</taxon>
        <taxon>Acetobacteraceae</taxon>
        <taxon>Acetobacter</taxon>
    </lineage>
</organism>
<gene>
    <name evidence="1" type="ORF">B8X00_09910</name>
</gene>
<dbReference type="RefSeq" id="WP_095350030.1">
    <property type="nucleotide sequence ID" value="NZ_NCXK01000014.1"/>
</dbReference>
<reference evidence="1 2" key="1">
    <citation type="submission" date="2017-04" db="EMBL/GenBank/DDBJ databases">
        <title>Kefir bacterial isolates.</title>
        <authorList>
            <person name="Kim Y."/>
            <person name="Blasche S."/>
            <person name="Patil K.R."/>
        </authorList>
    </citation>
    <scope>NUCLEOTIDE SEQUENCE [LARGE SCALE GENOMIC DNA]</scope>
    <source>
        <strain evidence="1 2">KR</strain>
    </source>
</reference>
<evidence type="ECO:0000313" key="2">
    <source>
        <dbReference type="Proteomes" id="UP000216151"/>
    </source>
</evidence>
<sequence length="214" mass="24103">MINKTYEHNGRTLTADVYRTGDLYEVRLMEVGVPANNVVYSVSFTTATDMMVLGTDPFDELSDAAFADMKRWEEWIATRTSDAIAQEDALRDPCDATGLPTGSTLPYDNCQDCRSPEDIQTDINRLEKRMQEARDLAEARIESLPSCLPPGSPIRKEENEIICVGCYNPLPTDEPCANDEKKDEILEPIRRLQEEKWLLEADLEEAIGRRSAAP</sequence>
<dbReference type="EMBL" id="NCXK01000014">
    <property type="protein sequence ID" value="PAK77644.1"/>
    <property type="molecule type" value="Genomic_DNA"/>
</dbReference>
<accession>A0A269XWI3</accession>
<keyword evidence="2" id="KW-1185">Reference proteome</keyword>
<evidence type="ECO:0000313" key="1">
    <source>
        <dbReference type="EMBL" id="PAK77644.1"/>
    </source>
</evidence>
<dbReference type="AlphaFoldDB" id="A0A269XWI3"/>
<name>A0A269XWI3_9PROT</name>